<sequence length="74" mass="8303">MSLTCLGLSIHSHLQGPTLLPPWCTRSTGARRGMASQLDMLRASREATETRHEASAVFEVTMRNDPTSKTWRDF</sequence>
<dbReference type="Proteomes" id="UP000239340">
    <property type="component" value="Plasmid pSfreNXT3b"/>
</dbReference>
<dbReference type="EMBL" id="CP024309">
    <property type="protein sequence ID" value="AUX78814.1"/>
    <property type="molecule type" value="Genomic_DNA"/>
</dbReference>
<keyword evidence="1" id="KW-0614">Plasmid</keyword>
<accession>A0A2L0HBJ5</accession>
<geneLocation type="plasmid" evidence="2">
    <name>psfrenxt3b</name>
</geneLocation>
<dbReference type="AlphaFoldDB" id="A0A2L0HBJ5"/>
<evidence type="ECO:0000313" key="1">
    <source>
        <dbReference type="EMBL" id="AUX78814.1"/>
    </source>
</evidence>
<reference evidence="1 2" key="1">
    <citation type="submission" date="2017-10" db="EMBL/GenBank/DDBJ databases">
        <title>Analysis of the genome sequences of Rhizobium populations associated to common bean (phaseolus vulgaris).</title>
        <authorList>
            <person name="Bustos P."/>
            <person name="Santamaria R.I."/>
            <person name="Miranda-Sanchez F."/>
            <person name="Perez-Carrascal O."/>
            <person name="Juarez S."/>
            <person name="Lozano L."/>
            <person name="Martinez-Flores I."/>
            <person name="Vinuesa P."/>
            <person name="Martinez-Romero E."/>
            <person name="Cevallos M.A."/>
            <person name="Romero D."/>
            <person name="Davila G."/>
            <person name="Gonzalez V."/>
        </authorList>
    </citation>
    <scope>NUCLEOTIDE SEQUENCE [LARGE SCALE GENOMIC DNA]</scope>
    <source>
        <strain evidence="1 2">NXT3</strain>
        <plasmid evidence="2">Plasmid psfrenxt3b</plasmid>
    </source>
</reference>
<protein>
    <submittedName>
        <fullName evidence="1">Uncharacterized protein</fullName>
    </submittedName>
</protein>
<proteinExistence type="predicted"/>
<organism evidence="1 2">
    <name type="scientific">Rhizobium fredii</name>
    <name type="common">Sinorhizobium fredii</name>
    <dbReference type="NCBI Taxonomy" id="380"/>
    <lineage>
        <taxon>Bacteria</taxon>
        <taxon>Pseudomonadati</taxon>
        <taxon>Pseudomonadota</taxon>
        <taxon>Alphaproteobacteria</taxon>
        <taxon>Hyphomicrobiales</taxon>
        <taxon>Rhizobiaceae</taxon>
        <taxon>Sinorhizobium/Ensifer group</taxon>
        <taxon>Sinorhizobium</taxon>
    </lineage>
</organism>
<gene>
    <name evidence="1" type="ORF">NXT3_PB00153</name>
</gene>
<evidence type="ECO:0000313" key="2">
    <source>
        <dbReference type="Proteomes" id="UP000239340"/>
    </source>
</evidence>
<name>A0A2L0HBJ5_RHIFR</name>